<evidence type="ECO:0000256" key="1">
    <source>
        <dbReference type="SAM" id="Phobius"/>
    </source>
</evidence>
<keyword evidence="1" id="KW-1133">Transmembrane helix</keyword>
<dbReference type="EMBL" id="CM016553">
    <property type="protein sequence ID" value="TKW35168.1"/>
    <property type="molecule type" value="Genomic_DNA"/>
</dbReference>
<keyword evidence="1" id="KW-0472">Membrane</keyword>
<dbReference type="Proteomes" id="UP000298652">
    <property type="component" value="Chromosome 2"/>
</dbReference>
<organism evidence="2 3">
    <name type="scientific">Setaria viridis</name>
    <name type="common">Green bristlegrass</name>
    <name type="synonym">Setaria italica subsp. viridis</name>
    <dbReference type="NCBI Taxonomy" id="4556"/>
    <lineage>
        <taxon>Eukaryota</taxon>
        <taxon>Viridiplantae</taxon>
        <taxon>Streptophyta</taxon>
        <taxon>Embryophyta</taxon>
        <taxon>Tracheophyta</taxon>
        <taxon>Spermatophyta</taxon>
        <taxon>Magnoliopsida</taxon>
        <taxon>Liliopsida</taxon>
        <taxon>Poales</taxon>
        <taxon>Poaceae</taxon>
        <taxon>PACMAD clade</taxon>
        <taxon>Panicoideae</taxon>
        <taxon>Panicodae</taxon>
        <taxon>Paniceae</taxon>
        <taxon>Cenchrinae</taxon>
        <taxon>Setaria</taxon>
    </lineage>
</organism>
<sequence>MFKVSNFLSDFFNLVVIICCCNLLHVVCTVNTNMSKLIFWLPFFSNLHKLFLLSLSKQSIVTVKKVSNYSAVSVLSLYTVNAFPQLSIVCCIALNCIRFED</sequence>
<feature type="transmembrane region" description="Helical" evidence="1">
    <location>
        <begin position="75"/>
        <end position="97"/>
    </location>
</feature>
<dbReference type="AlphaFoldDB" id="A0A4U6VYR5"/>
<proteinExistence type="predicted"/>
<protein>
    <submittedName>
        <fullName evidence="2">Uncharacterized protein</fullName>
    </submittedName>
</protein>
<keyword evidence="3" id="KW-1185">Reference proteome</keyword>
<name>A0A4U6VYR5_SETVI</name>
<evidence type="ECO:0000313" key="3">
    <source>
        <dbReference type="Proteomes" id="UP000298652"/>
    </source>
</evidence>
<gene>
    <name evidence="2" type="ORF">SEVIR_2G354400v2</name>
</gene>
<evidence type="ECO:0000313" key="2">
    <source>
        <dbReference type="EMBL" id="TKW35168.1"/>
    </source>
</evidence>
<accession>A0A4U6VYR5</accession>
<feature type="transmembrane region" description="Helical" evidence="1">
    <location>
        <begin position="12"/>
        <end position="30"/>
    </location>
</feature>
<dbReference type="Gramene" id="TKW35168">
    <property type="protein sequence ID" value="TKW35168"/>
    <property type="gene ID" value="SEVIR_2G354400v2"/>
</dbReference>
<keyword evidence="1" id="KW-0812">Transmembrane</keyword>
<reference evidence="2" key="1">
    <citation type="submission" date="2019-03" db="EMBL/GenBank/DDBJ databases">
        <title>WGS assembly of Setaria viridis.</title>
        <authorList>
            <person name="Huang P."/>
            <person name="Jenkins J."/>
            <person name="Grimwood J."/>
            <person name="Barry K."/>
            <person name="Healey A."/>
            <person name="Mamidi S."/>
            <person name="Sreedasyam A."/>
            <person name="Shu S."/>
            <person name="Feldman M."/>
            <person name="Wu J."/>
            <person name="Yu Y."/>
            <person name="Chen C."/>
            <person name="Johnson J."/>
            <person name="Rokhsar D."/>
            <person name="Baxter I."/>
            <person name="Schmutz J."/>
            <person name="Brutnell T."/>
            <person name="Kellogg E."/>
        </authorList>
    </citation>
    <scope>NUCLEOTIDE SEQUENCE [LARGE SCALE GENOMIC DNA]</scope>
</reference>